<proteinExistence type="predicted"/>
<dbReference type="Pfam" id="PF03861">
    <property type="entry name" value="ANTAR"/>
    <property type="match status" value="1"/>
</dbReference>
<dbReference type="InterPro" id="IPR029016">
    <property type="entry name" value="GAF-like_dom_sf"/>
</dbReference>
<dbReference type="InterPro" id="IPR005561">
    <property type="entry name" value="ANTAR"/>
</dbReference>
<comment type="caution">
    <text evidence="6">The sequence shown here is derived from an EMBL/GenBank/DDBJ whole genome shotgun (WGS) entry which is preliminary data.</text>
</comment>
<dbReference type="SUPFAM" id="SSF55781">
    <property type="entry name" value="GAF domain-like"/>
    <property type="match status" value="1"/>
</dbReference>
<dbReference type="PROSITE" id="PS50921">
    <property type="entry name" value="ANTAR"/>
    <property type="match status" value="1"/>
</dbReference>
<accession>A0A919T3J0</accession>
<keyword evidence="4" id="KW-0804">Transcription</keyword>
<dbReference type="SUPFAM" id="SSF52172">
    <property type="entry name" value="CheY-like"/>
    <property type="match status" value="1"/>
</dbReference>
<evidence type="ECO:0000259" key="5">
    <source>
        <dbReference type="PROSITE" id="PS50921"/>
    </source>
</evidence>
<dbReference type="InterPro" id="IPR011006">
    <property type="entry name" value="CheY-like_superfamily"/>
</dbReference>
<dbReference type="SMART" id="SM01012">
    <property type="entry name" value="ANTAR"/>
    <property type="match status" value="1"/>
</dbReference>
<dbReference type="AlphaFoldDB" id="A0A919T3J0"/>
<evidence type="ECO:0000256" key="1">
    <source>
        <dbReference type="ARBA" id="ARBA00022679"/>
    </source>
</evidence>
<evidence type="ECO:0000313" key="6">
    <source>
        <dbReference type="EMBL" id="GIM84520.1"/>
    </source>
</evidence>
<keyword evidence="7" id="KW-1185">Reference proteome</keyword>
<feature type="domain" description="ANTAR" evidence="5">
    <location>
        <begin position="177"/>
        <end position="238"/>
    </location>
</feature>
<evidence type="ECO:0000256" key="2">
    <source>
        <dbReference type="ARBA" id="ARBA00022777"/>
    </source>
</evidence>
<keyword evidence="3" id="KW-0805">Transcription regulation</keyword>
<dbReference type="GO" id="GO:0003723">
    <property type="term" value="F:RNA binding"/>
    <property type="evidence" value="ECO:0007669"/>
    <property type="project" value="InterPro"/>
</dbReference>
<reference evidence="6" key="1">
    <citation type="submission" date="2021-03" db="EMBL/GenBank/DDBJ databases">
        <title>Whole genome shotgun sequence of Actinoplanes consettensis NBRC 14913.</title>
        <authorList>
            <person name="Komaki H."/>
            <person name="Tamura T."/>
        </authorList>
    </citation>
    <scope>NUCLEOTIDE SEQUENCE</scope>
    <source>
        <strain evidence="6">NBRC 14913</strain>
    </source>
</reference>
<keyword evidence="1" id="KW-0808">Transferase</keyword>
<dbReference type="InterPro" id="IPR012074">
    <property type="entry name" value="GAF_ANTAR"/>
</dbReference>
<dbReference type="InterPro" id="IPR036388">
    <property type="entry name" value="WH-like_DNA-bd_sf"/>
</dbReference>
<dbReference type="Pfam" id="PF13185">
    <property type="entry name" value="GAF_2"/>
    <property type="match status" value="1"/>
</dbReference>
<protein>
    <submittedName>
        <fullName evidence="6">Transcriptional regulator</fullName>
    </submittedName>
</protein>
<dbReference type="Proteomes" id="UP000680865">
    <property type="component" value="Unassembled WGS sequence"/>
</dbReference>
<dbReference type="Gene3D" id="3.30.450.40">
    <property type="match status" value="1"/>
</dbReference>
<evidence type="ECO:0000256" key="4">
    <source>
        <dbReference type="ARBA" id="ARBA00023163"/>
    </source>
</evidence>
<dbReference type="PIRSF" id="PIRSF036625">
    <property type="entry name" value="GAF_ANTAR"/>
    <property type="match status" value="1"/>
</dbReference>
<dbReference type="GO" id="GO:0016301">
    <property type="term" value="F:kinase activity"/>
    <property type="evidence" value="ECO:0007669"/>
    <property type="project" value="UniProtKB-KW"/>
</dbReference>
<sequence length="246" mass="27392">MSNPDTPTGRPPREQRVAEAFVYLADTLVDDFDLPDFLYELTNHCADLLDADGAGVMLADDDGRMRLLASSDETARLLELFEIDGNQGPCLTAYRTGEAVEHSLLSAPDPRWRLFAERAHHDGYRSAHAIPMRLRGQVIGVVDLFSRNPDPLSEPKQKLGRALADVATIALLQHRTIDIHRTLAEQLQTAFTTRLDIEQAKGLLAERHGIDSHEAFQRMRAHARRTNRKLSILAADIITGTVTLPD</sequence>
<dbReference type="InterPro" id="IPR003018">
    <property type="entry name" value="GAF"/>
</dbReference>
<evidence type="ECO:0000256" key="3">
    <source>
        <dbReference type="ARBA" id="ARBA00023015"/>
    </source>
</evidence>
<dbReference type="SMART" id="SM00065">
    <property type="entry name" value="GAF"/>
    <property type="match status" value="1"/>
</dbReference>
<keyword evidence="2" id="KW-0418">Kinase</keyword>
<evidence type="ECO:0000313" key="7">
    <source>
        <dbReference type="Proteomes" id="UP000680865"/>
    </source>
</evidence>
<dbReference type="Gene3D" id="1.10.10.10">
    <property type="entry name" value="Winged helix-like DNA-binding domain superfamily/Winged helix DNA-binding domain"/>
    <property type="match status" value="1"/>
</dbReference>
<dbReference type="EMBL" id="BOQP01000067">
    <property type="protein sequence ID" value="GIM84520.1"/>
    <property type="molecule type" value="Genomic_DNA"/>
</dbReference>
<name>A0A919T3J0_9ACTN</name>
<gene>
    <name evidence="6" type="ORF">Aco04nite_91800</name>
</gene>
<organism evidence="6 7">
    <name type="scientific">Winogradskya consettensis</name>
    <dbReference type="NCBI Taxonomy" id="113560"/>
    <lineage>
        <taxon>Bacteria</taxon>
        <taxon>Bacillati</taxon>
        <taxon>Actinomycetota</taxon>
        <taxon>Actinomycetes</taxon>
        <taxon>Micromonosporales</taxon>
        <taxon>Micromonosporaceae</taxon>
        <taxon>Winogradskya</taxon>
    </lineage>
</organism>